<gene>
    <name evidence="1" type="ORF">DY262_14810</name>
</gene>
<keyword evidence="2" id="KW-1185">Reference proteome</keyword>
<dbReference type="EMBL" id="QVLS01000008">
    <property type="protein sequence ID" value="RFP78009.1"/>
    <property type="molecule type" value="Genomic_DNA"/>
</dbReference>
<evidence type="ECO:0008006" key="3">
    <source>
        <dbReference type="Google" id="ProtNLM"/>
    </source>
</evidence>
<protein>
    <recommendedName>
        <fullName evidence="3">Flagellar protein FlgN</fullName>
    </recommendedName>
</protein>
<proteinExistence type="predicted"/>
<organism evidence="1 2">
    <name type="scientific">Hydrogenophaga borbori</name>
    <dbReference type="NCBI Taxonomy" id="2294117"/>
    <lineage>
        <taxon>Bacteria</taxon>
        <taxon>Pseudomonadati</taxon>
        <taxon>Pseudomonadota</taxon>
        <taxon>Betaproteobacteria</taxon>
        <taxon>Burkholderiales</taxon>
        <taxon>Comamonadaceae</taxon>
        <taxon>Hydrogenophaga</taxon>
    </lineage>
</organism>
<comment type="caution">
    <text evidence="1">The sequence shown here is derived from an EMBL/GenBank/DDBJ whole genome shotgun (WGS) entry which is preliminary data.</text>
</comment>
<dbReference type="Proteomes" id="UP000261931">
    <property type="component" value="Unassembled WGS sequence"/>
</dbReference>
<evidence type="ECO:0000313" key="2">
    <source>
        <dbReference type="Proteomes" id="UP000261931"/>
    </source>
</evidence>
<name>A0A372EHP2_9BURK</name>
<dbReference type="RefSeq" id="WP_116959885.1">
    <property type="nucleotide sequence ID" value="NZ_QVLS01000008.1"/>
</dbReference>
<accession>A0A372EHP2</accession>
<reference evidence="1 2" key="1">
    <citation type="submission" date="2018-08" db="EMBL/GenBank/DDBJ databases">
        <title>Hydrogenophaga sp. LA-38 isolated from sludge.</title>
        <authorList>
            <person name="Im W.-T."/>
        </authorList>
    </citation>
    <scope>NUCLEOTIDE SEQUENCE [LARGE SCALE GENOMIC DNA]</scope>
    <source>
        <strain evidence="1 2">LA-38</strain>
    </source>
</reference>
<dbReference type="AlphaFoldDB" id="A0A372EHP2"/>
<sequence length="99" mass="10563">MPADERAHALDLARRLHERTQAGDVAALSALDRETGTLLIGLASARPLDAGTRSACALLQAAHERALALVRREHDAVQAQLLDLCAHRGGRDAYAFAAE</sequence>
<evidence type="ECO:0000313" key="1">
    <source>
        <dbReference type="EMBL" id="RFP78009.1"/>
    </source>
</evidence>